<protein>
    <recommendedName>
        <fullName evidence="3">2-amino-4-hydroxy-6-hydroxymethyldihydropteridine diphosphokinase</fullName>
        <ecNumber evidence="3">2.7.6.3</ecNumber>
    </recommendedName>
</protein>
<evidence type="ECO:0000256" key="8">
    <source>
        <dbReference type="ARBA" id="ARBA00022909"/>
    </source>
</evidence>
<evidence type="ECO:0000256" key="3">
    <source>
        <dbReference type="ARBA" id="ARBA00013253"/>
    </source>
</evidence>
<dbReference type="NCBIfam" id="TIGR01498">
    <property type="entry name" value="folK"/>
    <property type="match status" value="1"/>
</dbReference>
<keyword evidence="12" id="KW-1185">Reference proteome</keyword>
<evidence type="ECO:0000256" key="7">
    <source>
        <dbReference type="ARBA" id="ARBA00022840"/>
    </source>
</evidence>
<feature type="domain" description="7,8-dihydro-6-hydroxymethylpterin-pyrophosphokinase" evidence="10">
    <location>
        <begin position="107"/>
        <end position="118"/>
    </location>
</feature>
<dbReference type="AlphaFoldDB" id="A0A6H9WL79"/>
<dbReference type="GO" id="GO:0016301">
    <property type="term" value="F:kinase activity"/>
    <property type="evidence" value="ECO:0007669"/>
    <property type="project" value="UniProtKB-KW"/>
</dbReference>
<comment type="pathway">
    <text evidence="2">Cofactor biosynthesis; tetrahydrofolate biosynthesis; 2-amino-4-hydroxy-6-hydroxymethyl-7,8-dihydropteridine diphosphate from 7,8-dihydroneopterin triphosphate: step 4/4.</text>
</comment>
<dbReference type="Proteomes" id="UP000431744">
    <property type="component" value="Unassembled WGS sequence"/>
</dbReference>
<dbReference type="GO" id="GO:0003848">
    <property type="term" value="F:2-amino-4-hydroxy-6-hydroxymethyldihydropteridine diphosphokinase activity"/>
    <property type="evidence" value="ECO:0007669"/>
    <property type="project" value="UniProtKB-EC"/>
</dbReference>
<dbReference type="Pfam" id="PF01288">
    <property type="entry name" value="HPPK"/>
    <property type="match status" value="1"/>
</dbReference>
<dbReference type="Gene3D" id="3.30.70.560">
    <property type="entry name" value="7,8-Dihydro-6-hydroxymethylpterin-pyrophosphokinase HPPK"/>
    <property type="match status" value="1"/>
</dbReference>
<keyword evidence="8" id="KW-0289">Folate biosynthesis</keyword>
<dbReference type="GO" id="GO:0005524">
    <property type="term" value="F:ATP binding"/>
    <property type="evidence" value="ECO:0007669"/>
    <property type="project" value="UniProtKB-KW"/>
</dbReference>
<organism evidence="11 12">
    <name type="scientific">Pseudoclavibacter endophyticus</name>
    <dbReference type="NCBI Taxonomy" id="1778590"/>
    <lineage>
        <taxon>Bacteria</taxon>
        <taxon>Bacillati</taxon>
        <taxon>Actinomycetota</taxon>
        <taxon>Actinomycetes</taxon>
        <taxon>Micrococcales</taxon>
        <taxon>Microbacteriaceae</taxon>
        <taxon>Pseudoclavibacter</taxon>
    </lineage>
</organism>
<keyword evidence="6 11" id="KW-0418">Kinase</keyword>
<dbReference type="InterPro" id="IPR000550">
    <property type="entry name" value="Hppk"/>
</dbReference>
<keyword evidence="5" id="KW-0547">Nucleotide-binding</keyword>
<dbReference type="GO" id="GO:0046654">
    <property type="term" value="P:tetrahydrofolate biosynthetic process"/>
    <property type="evidence" value="ECO:0007669"/>
    <property type="project" value="UniProtKB-UniPathway"/>
</dbReference>
<evidence type="ECO:0000256" key="2">
    <source>
        <dbReference type="ARBA" id="ARBA00005051"/>
    </source>
</evidence>
<evidence type="ECO:0000313" key="12">
    <source>
        <dbReference type="Proteomes" id="UP000431744"/>
    </source>
</evidence>
<evidence type="ECO:0000259" key="10">
    <source>
        <dbReference type="PROSITE" id="PS00794"/>
    </source>
</evidence>
<dbReference type="SUPFAM" id="SSF55083">
    <property type="entry name" value="6-hydroxymethyl-7,8-dihydropterin pyrophosphokinase, HPPK"/>
    <property type="match status" value="1"/>
</dbReference>
<name>A0A6H9WL79_9MICO</name>
<sequence>MNPDAPETRDIGSEQLRRTVIALGGNMGDRVETLRRAIGAIDALKGLQLVAASSLYETPAMTLEGVDESAPRFLNAVVIVVTAMSPVRLLAELQGIEERFGRQRNERWGSRTLDLDIIDVDGVQMSSDQLELPHPRAWQRAFVLAPWYEIDPAAHLTGHGPIESLLSMATDRVELFAEAGLEGRSPRGVSTDRRLPIVGPSSMAEAPRPIRGGDGLGFGSGIGSRITSDEPGSEGSTGWRSGNPGAATSFGADHDRGQVDTPDEGASAGDAPSGGAS</sequence>
<feature type="region of interest" description="Disordered" evidence="9">
    <location>
        <begin position="183"/>
        <end position="277"/>
    </location>
</feature>
<accession>A0A6H9WL79</accession>
<comment type="caution">
    <text evidence="11">The sequence shown here is derived from an EMBL/GenBank/DDBJ whole genome shotgun (WGS) entry which is preliminary data.</text>
</comment>
<dbReference type="InterPro" id="IPR035907">
    <property type="entry name" value="Hppk_sf"/>
</dbReference>
<gene>
    <name evidence="11" type="primary">folK</name>
    <name evidence="11" type="ORF">F8O04_11240</name>
</gene>
<dbReference type="EC" id="2.7.6.3" evidence="3"/>
<evidence type="ECO:0000256" key="4">
    <source>
        <dbReference type="ARBA" id="ARBA00022679"/>
    </source>
</evidence>
<dbReference type="RefSeq" id="WP_158029467.1">
    <property type="nucleotide sequence ID" value="NZ_BMHG01000001.1"/>
</dbReference>
<dbReference type="CDD" id="cd00483">
    <property type="entry name" value="HPPK"/>
    <property type="match status" value="1"/>
</dbReference>
<feature type="compositionally biased region" description="Gly residues" evidence="9">
    <location>
        <begin position="212"/>
        <end position="222"/>
    </location>
</feature>
<keyword evidence="7" id="KW-0067">ATP-binding</keyword>
<dbReference type="OrthoDB" id="9808041at2"/>
<dbReference type="GO" id="GO:0046656">
    <property type="term" value="P:folic acid biosynthetic process"/>
    <property type="evidence" value="ECO:0007669"/>
    <property type="project" value="UniProtKB-KW"/>
</dbReference>
<comment type="catalytic activity">
    <reaction evidence="1">
        <text>6-hydroxymethyl-7,8-dihydropterin + ATP = (7,8-dihydropterin-6-yl)methyl diphosphate + AMP + H(+)</text>
        <dbReference type="Rhea" id="RHEA:11412"/>
        <dbReference type="ChEBI" id="CHEBI:15378"/>
        <dbReference type="ChEBI" id="CHEBI:30616"/>
        <dbReference type="ChEBI" id="CHEBI:44841"/>
        <dbReference type="ChEBI" id="CHEBI:72950"/>
        <dbReference type="ChEBI" id="CHEBI:456215"/>
        <dbReference type="EC" id="2.7.6.3"/>
    </reaction>
</comment>
<reference evidence="11 12" key="1">
    <citation type="submission" date="2019-09" db="EMBL/GenBank/DDBJ databases">
        <title>Phylogeny of genus Pseudoclavibacter and closely related genus.</title>
        <authorList>
            <person name="Li Y."/>
        </authorList>
    </citation>
    <scope>NUCLEOTIDE SEQUENCE [LARGE SCALE GENOMIC DNA]</scope>
    <source>
        <strain evidence="11 12">EGI 60007</strain>
    </source>
</reference>
<dbReference type="UniPathway" id="UPA00077">
    <property type="reaction ID" value="UER00155"/>
</dbReference>
<dbReference type="PANTHER" id="PTHR43071">
    <property type="entry name" value="2-AMINO-4-HYDROXY-6-HYDROXYMETHYLDIHYDROPTERIDINE PYROPHOSPHOKINASE"/>
    <property type="match status" value="1"/>
</dbReference>
<evidence type="ECO:0000256" key="9">
    <source>
        <dbReference type="SAM" id="MobiDB-lite"/>
    </source>
</evidence>
<dbReference type="PROSITE" id="PS00794">
    <property type="entry name" value="HPPK"/>
    <property type="match status" value="1"/>
</dbReference>
<evidence type="ECO:0000256" key="6">
    <source>
        <dbReference type="ARBA" id="ARBA00022777"/>
    </source>
</evidence>
<evidence type="ECO:0000256" key="5">
    <source>
        <dbReference type="ARBA" id="ARBA00022741"/>
    </source>
</evidence>
<evidence type="ECO:0000313" key="11">
    <source>
        <dbReference type="EMBL" id="KAB1648272.1"/>
    </source>
</evidence>
<proteinExistence type="predicted"/>
<dbReference type="EMBL" id="WBJY01000002">
    <property type="protein sequence ID" value="KAB1648272.1"/>
    <property type="molecule type" value="Genomic_DNA"/>
</dbReference>
<dbReference type="PANTHER" id="PTHR43071:SF1">
    <property type="entry name" value="2-AMINO-4-HYDROXY-6-HYDROXYMETHYLDIHYDROPTERIDINE PYROPHOSPHOKINASE"/>
    <property type="match status" value="1"/>
</dbReference>
<feature type="compositionally biased region" description="Low complexity" evidence="9">
    <location>
        <begin position="265"/>
        <end position="277"/>
    </location>
</feature>
<keyword evidence="4 11" id="KW-0808">Transferase</keyword>
<evidence type="ECO:0000256" key="1">
    <source>
        <dbReference type="ARBA" id="ARBA00000198"/>
    </source>
</evidence>